<evidence type="ECO:0000256" key="1">
    <source>
        <dbReference type="SAM" id="MobiDB-lite"/>
    </source>
</evidence>
<dbReference type="AlphaFoldDB" id="A0A286I4Y0"/>
<keyword evidence="3" id="KW-1185">Reference proteome</keyword>
<feature type="compositionally biased region" description="Pro residues" evidence="1">
    <location>
        <begin position="28"/>
        <end position="41"/>
    </location>
</feature>
<dbReference type="EMBL" id="OCPC01000001">
    <property type="protein sequence ID" value="SOE15092.1"/>
    <property type="molecule type" value="Genomic_DNA"/>
</dbReference>
<sequence>MPRPTPTPDPSPQGGGEKRPIPIKTTPYPKPTPFSSPPSAPMPYFVRSRCRMDRERGRPGGRKAFCGSGVTCGRALEEAEAIGVPLAGGSHGDTCKASHRAGSRFRKRHRGGRRQLRSGPVADMTCSTRHVRVRAGTSRTTPAVSPDRGRSNPDGDTTPGVRGTACRMRTSSGDNRAAREPRHRFLSIP</sequence>
<reference evidence="3" key="1">
    <citation type="submission" date="2017-08" db="EMBL/GenBank/DDBJ databases">
        <authorList>
            <person name="Varghese N."/>
            <person name="Submissions S."/>
        </authorList>
    </citation>
    <scope>NUCLEOTIDE SEQUENCE [LARGE SCALE GENOMIC DNA]</scope>
    <source>
        <strain evidence="3">KCTC 23107</strain>
    </source>
</reference>
<proteinExistence type="predicted"/>
<feature type="region of interest" description="Disordered" evidence="1">
    <location>
        <begin position="130"/>
        <end position="189"/>
    </location>
</feature>
<protein>
    <submittedName>
        <fullName evidence="2">Uncharacterized protein</fullName>
    </submittedName>
</protein>
<gene>
    <name evidence="2" type="ORF">SAMN05877838_1028</name>
</gene>
<evidence type="ECO:0000313" key="3">
    <source>
        <dbReference type="Proteomes" id="UP000219465"/>
    </source>
</evidence>
<feature type="compositionally biased region" description="Pro residues" evidence="1">
    <location>
        <begin position="1"/>
        <end position="11"/>
    </location>
</feature>
<accession>A0A286I4Y0</accession>
<feature type="region of interest" description="Disordered" evidence="1">
    <location>
        <begin position="85"/>
        <end position="106"/>
    </location>
</feature>
<feature type="region of interest" description="Disordered" evidence="1">
    <location>
        <begin position="1"/>
        <end position="43"/>
    </location>
</feature>
<name>A0A286I4Y0_9HYPH</name>
<organism evidence="2 3">
    <name type="scientific">Hoeflea halophila</name>
    <dbReference type="NCBI Taxonomy" id="714899"/>
    <lineage>
        <taxon>Bacteria</taxon>
        <taxon>Pseudomonadati</taxon>
        <taxon>Pseudomonadota</taxon>
        <taxon>Alphaproteobacteria</taxon>
        <taxon>Hyphomicrobiales</taxon>
        <taxon>Rhizobiaceae</taxon>
        <taxon>Hoeflea</taxon>
    </lineage>
</organism>
<feature type="compositionally biased region" description="Basic residues" evidence="1">
    <location>
        <begin position="97"/>
        <end position="106"/>
    </location>
</feature>
<evidence type="ECO:0000313" key="2">
    <source>
        <dbReference type="EMBL" id="SOE15092.1"/>
    </source>
</evidence>
<dbReference type="Proteomes" id="UP000219465">
    <property type="component" value="Unassembled WGS sequence"/>
</dbReference>